<evidence type="ECO:0000313" key="3">
    <source>
        <dbReference type="Proteomes" id="UP000006247"/>
    </source>
</evidence>
<proteinExistence type="predicted"/>
<dbReference type="HOGENOM" id="CLU_081592_2_0_11"/>
<dbReference type="EMBL" id="ACEB01000053">
    <property type="protein sequence ID" value="EEG25476.1"/>
    <property type="molecule type" value="Genomic_DNA"/>
</dbReference>
<protein>
    <recommendedName>
        <fullName evidence="1">Putative zinc-finger domain-containing protein</fullName>
    </recommendedName>
</protein>
<accession>C0E7V1</accession>
<sequence length="219" mass="23263">MGVVVVECQQVQAALSARLDGEPSPLPDDVVDAHVAECAECQSFLDNAALLNRTLAFSDTSVSDIPDLSEEIMAGVAPVWRRRAASRLVSAAICRVVLVLLGVVWCGWAVALLRLPAGDNDPVFLQLVMETVAMRSALGFGVVFVAWQSRLVAGLLPVYGALFMFSFGLGVRDLVVGSMTAAGAGQLGLLFVSVVALLWLWLLDKGWTVVRALSARPVA</sequence>
<dbReference type="Pfam" id="PF13490">
    <property type="entry name" value="zf-HC2"/>
    <property type="match status" value="1"/>
</dbReference>
<evidence type="ECO:0000313" key="2">
    <source>
        <dbReference type="EMBL" id="EEG25476.1"/>
    </source>
</evidence>
<name>C0E7V1_9CORY</name>
<gene>
    <name evidence="2" type="ORF">CORMATOL_03092</name>
</gene>
<feature type="domain" description="Putative zinc-finger" evidence="1">
    <location>
        <begin position="8"/>
        <end position="42"/>
    </location>
</feature>
<reference evidence="2 3" key="1">
    <citation type="submission" date="2009-01" db="EMBL/GenBank/DDBJ databases">
        <authorList>
            <person name="Fulton L."/>
            <person name="Clifton S."/>
            <person name="Chinwalla A.T."/>
            <person name="Mitreva M."/>
            <person name="Sodergren E."/>
            <person name="Weinstock G."/>
            <person name="Clifton S."/>
            <person name="Dooling D.J."/>
            <person name="Fulton B."/>
            <person name="Minx P."/>
            <person name="Pepin K.H."/>
            <person name="Johnson M."/>
            <person name="Bhonagiri V."/>
            <person name="Nash W.E."/>
            <person name="Mardis E.R."/>
            <person name="Wilson R.K."/>
        </authorList>
    </citation>
    <scope>NUCLEOTIDE SEQUENCE [LARGE SCALE GENOMIC DNA]</scope>
    <source>
        <strain evidence="2 3">ATCC 33806</strain>
    </source>
</reference>
<dbReference type="Proteomes" id="UP000006247">
    <property type="component" value="Unassembled WGS sequence"/>
</dbReference>
<organism evidence="2 3">
    <name type="scientific">Corynebacterium matruchotii ATCC 33806</name>
    <dbReference type="NCBI Taxonomy" id="566549"/>
    <lineage>
        <taxon>Bacteria</taxon>
        <taxon>Bacillati</taxon>
        <taxon>Actinomycetota</taxon>
        <taxon>Actinomycetes</taxon>
        <taxon>Mycobacteriales</taxon>
        <taxon>Corynebacteriaceae</taxon>
        <taxon>Corynebacterium</taxon>
    </lineage>
</organism>
<evidence type="ECO:0000259" key="1">
    <source>
        <dbReference type="Pfam" id="PF13490"/>
    </source>
</evidence>
<dbReference type="InterPro" id="IPR027383">
    <property type="entry name" value="Znf_put"/>
</dbReference>
<comment type="caution">
    <text evidence="2">The sequence shown here is derived from an EMBL/GenBank/DDBJ whole genome shotgun (WGS) entry which is preliminary data.</text>
</comment>
<dbReference type="AlphaFoldDB" id="C0E7V1"/>